<evidence type="ECO:0000256" key="1">
    <source>
        <dbReference type="SAM" id="MobiDB-lite"/>
    </source>
</evidence>
<name>A0ABQ8QAT6_9AGAR</name>
<feature type="compositionally biased region" description="Basic and acidic residues" evidence="1">
    <location>
        <begin position="65"/>
        <end position="74"/>
    </location>
</feature>
<feature type="compositionally biased region" description="Polar residues" evidence="1">
    <location>
        <begin position="172"/>
        <end position="181"/>
    </location>
</feature>
<gene>
    <name evidence="2" type="ORF">F5050DRAFT_1712819</name>
</gene>
<evidence type="ECO:0000313" key="2">
    <source>
        <dbReference type="EMBL" id="KAJ3995560.1"/>
    </source>
</evidence>
<reference evidence="2" key="1">
    <citation type="submission" date="2022-08" db="EMBL/GenBank/DDBJ databases">
        <authorList>
            <consortium name="DOE Joint Genome Institute"/>
            <person name="Min B."/>
            <person name="Riley R."/>
            <person name="Sierra-Patev S."/>
            <person name="Naranjo-Ortiz M."/>
            <person name="Looney B."/>
            <person name="Konkel Z."/>
            <person name="Slot J.C."/>
            <person name="Sakamoto Y."/>
            <person name="Steenwyk J.L."/>
            <person name="Rokas A."/>
            <person name="Carro J."/>
            <person name="Camarero S."/>
            <person name="Ferreira P."/>
            <person name="Molpeceres G."/>
            <person name="Ruiz-Duenas F.J."/>
            <person name="Serrano A."/>
            <person name="Henrissat B."/>
            <person name="Drula E."/>
            <person name="Hughes K.W."/>
            <person name="Mata J.L."/>
            <person name="Ishikawa N.K."/>
            <person name="Vargas-Isla R."/>
            <person name="Ushijima S."/>
            <person name="Smith C.A."/>
            <person name="Ahrendt S."/>
            <person name="Andreopoulos W."/>
            <person name="He G."/>
            <person name="Labutti K."/>
            <person name="Lipzen A."/>
            <person name="Ng V."/>
            <person name="Sandor L."/>
            <person name="Barry K."/>
            <person name="Martinez A.T."/>
            <person name="Xiao Y."/>
            <person name="Gibbons J.G."/>
            <person name="Terashima K."/>
            <person name="Hibbett D.S."/>
            <person name="Grigoriev I.V."/>
        </authorList>
    </citation>
    <scope>NUCLEOTIDE SEQUENCE</scope>
    <source>
        <strain evidence="2">TFB10827</strain>
    </source>
</reference>
<accession>A0ABQ8QAT6</accession>
<organism evidence="2 3">
    <name type="scientific">Lentinula boryana</name>
    <dbReference type="NCBI Taxonomy" id="40481"/>
    <lineage>
        <taxon>Eukaryota</taxon>
        <taxon>Fungi</taxon>
        <taxon>Dikarya</taxon>
        <taxon>Basidiomycota</taxon>
        <taxon>Agaricomycotina</taxon>
        <taxon>Agaricomycetes</taxon>
        <taxon>Agaricomycetidae</taxon>
        <taxon>Agaricales</taxon>
        <taxon>Marasmiineae</taxon>
        <taxon>Omphalotaceae</taxon>
        <taxon>Lentinula</taxon>
    </lineage>
</organism>
<dbReference type="Proteomes" id="UP001163828">
    <property type="component" value="Unassembled WGS sequence"/>
</dbReference>
<feature type="compositionally biased region" description="Basic and acidic residues" evidence="1">
    <location>
        <begin position="184"/>
        <end position="198"/>
    </location>
</feature>
<dbReference type="EMBL" id="MU790649">
    <property type="protein sequence ID" value="KAJ3995560.1"/>
    <property type="molecule type" value="Genomic_DNA"/>
</dbReference>
<feature type="region of interest" description="Disordered" evidence="1">
    <location>
        <begin position="1"/>
        <end position="74"/>
    </location>
</feature>
<keyword evidence="3" id="KW-1185">Reference proteome</keyword>
<feature type="region of interest" description="Disordered" evidence="1">
    <location>
        <begin position="161"/>
        <end position="200"/>
    </location>
</feature>
<evidence type="ECO:0000313" key="3">
    <source>
        <dbReference type="Proteomes" id="UP001163828"/>
    </source>
</evidence>
<comment type="caution">
    <text evidence="2">The sequence shown here is derived from an EMBL/GenBank/DDBJ whole genome shotgun (WGS) entry which is preliminary data.</text>
</comment>
<sequence>MYNSNGEEIVDEDDVGPSSHRHVAPSDSEEEATDRKGKGEAKLCTAPMESNEEDTGGKGKVKARAKADKGKEKWVSSKSSSCKVQMSREDMDVSSEEESDGQSALCKIEEVEQVQYGPKSNTCDFWTECLVTEKGKLKWEFKCKCCIHKVTVRQFPTTDRCNSFDEERPKPNLSNLTTHLNQVHPDHNNTESPSHDTVRPQTAFEEASTAFLQYYINHGKLNPKIEATQKGFLQMFSAWVFKDGLPFMTGKSKGL</sequence>
<proteinExistence type="predicted"/>
<protein>
    <submittedName>
        <fullName evidence="2">Uncharacterized protein</fullName>
    </submittedName>
</protein>